<dbReference type="PANTHER" id="PTHR33620:SF1">
    <property type="entry name" value="UREASE ACCESSORY PROTEIN F"/>
    <property type="match status" value="1"/>
</dbReference>
<dbReference type="InterPro" id="IPR002639">
    <property type="entry name" value="UreF"/>
</dbReference>
<evidence type="ECO:0000313" key="4">
    <source>
        <dbReference type="Proteomes" id="UP000633136"/>
    </source>
</evidence>
<dbReference type="RefSeq" id="WP_188684814.1">
    <property type="nucleotide sequence ID" value="NZ_BMIS01000007.1"/>
</dbReference>
<organism evidence="3 4">
    <name type="scientific">Nesterenkonia cremea</name>
    <dbReference type="NCBI Taxonomy" id="1882340"/>
    <lineage>
        <taxon>Bacteria</taxon>
        <taxon>Bacillati</taxon>
        <taxon>Actinomycetota</taxon>
        <taxon>Actinomycetes</taxon>
        <taxon>Micrococcales</taxon>
        <taxon>Micrococcaceae</taxon>
        <taxon>Nesterenkonia</taxon>
    </lineage>
</organism>
<name>A0A917ASB5_9MICC</name>
<gene>
    <name evidence="3" type="ORF">GCM10011401_17640</name>
</gene>
<protein>
    <submittedName>
        <fullName evidence="3">Urease accessory protein UreF</fullName>
    </submittedName>
</protein>
<accession>A0A917ASB5</accession>
<evidence type="ECO:0000313" key="3">
    <source>
        <dbReference type="EMBL" id="GGE70970.1"/>
    </source>
</evidence>
<proteinExistence type="predicted"/>
<dbReference type="InterPro" id="IPR038277">
    <property type="entry name" value="UreF_sf"/>
</dbReference>
<evidence type="ECO:0000256" key="2">
    <source>
        <dbReference type="ARBA" id="ARBA00023186"/>
    </source>
</evidence>
<dbReference type="Gene3D" id="1.10.4190.10">
    <property type="entry name" value="Urease accessory protein UreF"/>
    <property type="match status" value="1"/>
</dbReference>
<dbReference type="AlphaFoldDB" id="A0A917ASB5"/>
<evidence type="ECO:0000256" key="1">
    <source>
        <dbReference type="ARBA" id="ARBA00022988"/>
    </source>
</evidence>
<dbReference type="Proteomes" id="UP000633136">
    <property type="component" value="Unassembled WGS sequence"/>
</dbReference>
<sequence length="238" mass="24798">MLQSPTSAAGAAAQTVGLMLADSRLPSGGHVSSSGLEPALMAGMGRDQVEEYMLVRARTAALTDAGAAAVIRHGLLEAGQNESGQSSAELLTRTERAWAARTPSRAARQIASELGRGLLRLATSLWPDAAILRQLGTAPSRPVVMGAVAAHAQLEAEELVRLVVYDDAAAAAAALLKLDPGDPAEAMILVLQTCASVEDRVAGVAALTEPSDIPSSAAVQMEDWIEHHAHTTRRLFRA</sequence>
<dbReference type="GO" id="GO:0016151">
    <property type="term" value="F:nickel cation binding"/>
    <property type="evidence" value="ECO:0007669"/>
    <property type="project" value="InterPro"/>
</dbReference>
<dbReference type="Pfam" id="PF01730">
    <property type="entry name" value="UreF"/>
    <property type="match status" value="1"/>
</dbReference>
<keyword evidence="4" id="KW-1185">Reference proteome</keyword>
<reference evidence="3" key="2">
    <citation type="submission" date="2020-09" db="EMBL/GenBank/DDBJ databases">
        <authorList>
            <person name="Sun Q."/>
            <person name="Zhou Y."/>
        </authorList>
    </citation>
    <scope>NUCLEOTIDE SEQUENCE</scope>
    <source>
        <strain evidence="3">CGMCC 1.15388</strain>
    </source>
</reference>
<keyword evidence="1" id="KW-0996">Nickel insertion</keyword>
<dbReference type="PANTHER" id="PTHR33620">
    <property type="entry name" value="UREASE ACCESSORY PROTEIN F"/>
    <property type="match status" value="1"/>
</dbReference>
<comment type="caution">
    <text evidence="3">The sequence shown here is derived from an EMBL/GenBank/DDBJ whole genome shotgun (WGS) entry which is preliminary data.</text>
</comment>
<reference evidence="3" key="1">
    <citation type="journal article" date="2014" name="Int. J. Syst. Evol. Microbiol.">
        <title>Complete genome sequence of Corynebacterium casei LMG S-19264T (=DSM 44701T), isolated from a smear-ripened cheese.</title>
        <authorList>
            <consortium name="US DOE Joint Genome Institute (JGI-PGF)"/>
            <person name="Walter F."/>
            <person name="Albersmeier A."/>
            <person name="Kalinowski J."/>
            <person name="Ruckert C."/>
        </authorList>
    </citation>
    <scope>NUCLEOTIDE SEQUENCE</scope>
    <source>
        <strain evidence="3">CGMCC 1.15388</strain>
    </source>
</reference>
<keyword evidence="2" id="KW-0143">Chaperone</keyword>
<dbReference type="EMBL" id="BMIS01000007">
    <property type="protein sequence ID" value="GGE70970.1"/>
    <property type="molecule type" value="Genomic_DNA"/>
</dbReference>